<reference evidence="2 3" key="1">
    <citation type="submission" date="2023-11" db="EMBL/GenBank/DDBJ databases">
        <title>Peredibacter starrii A3.12.</title>
        <authorList>
            <person name="Mitchell R.J."/>
        </authorList>
    </citation>
    <scope>NUCLEOTIDE SEQUENCE [LARGE SCALE GENOMIC DNA]</scope>
    <source>
        <strain evidence="2 3">A3.12</strain>
    </source>
</reference>
<keyword evidence="1" id="KW-0472">Membrane</keyword>
<sequence>MKDKLIAYLKDETGQTSTEYILLVAVVATIVIKFKGAIVKKLFGEGGDGNGGILGTVLNESNFSDFANP</sequence>
<dbReference type="EMBL" id="CP139487">
    <property type="protein sequence ID" value="WPU65586.1"/>
    <property type="molecule type" value="Genomic_DNA"/>
</dbReference>
<evidence type="ECO:0000256" key="1">
    <source>
        <dbReference type="SAM" id="Phobius"/>
    </source>
</evidence>
<evidence type="ECO:0000313" key="3">
    <source>
        <dbReference type="Proteomes" id="UP001324634"/>
    </source>
</evidence>
<accession>A0AAX4HQF3</accession>
<keyword evidence="3" id="KW-1185">Reference proteome</keyword>
<organism evidence="2 3">
    <name type="scientific">Peredibacter starrii</name>
    <dbReference type="NCBI Taxonomy" id="28202"/>
    <lineage>
        <taxon>Bacteria</taxon>
        <taxon>Pseudomonadati</taxon>
        <taxon>Bdellovibrionota</taxon>
        <taxon>Bacteriovoracia</taxon>
        <taxon>Bacteriovoracales</taxon>
        <taxon>Bacteriovoracaceae</taxon>
        <taxon>Peredibacter</taxon>
    </lineage>
</organism>
<keyword evidence="1" id="KW-0812">Transmembrane</keyword>
<evidence type="ECO:0000313" key="2">
    <source>
        <dbReference type="EMBL" id="WPU65586.1"/>
    </source>
</evidence>
<dbReference type="AlphaFoldDB" id="A0AAX4HQF3"/>
<dbReference type="KEGG" id="psti:SOO65_02380"/>
<feature type="transmembrane region" description="Helical" evidence="1">
    <location>
        <begin position="20"/>
        <end position="38"/>
    </location>
</feature>
<evidence type="ECO:0008006" key="4">
    <source>
        <dbReference type="Google" id="ProtNLM"/>
    </source>
</evidence>
<keyword evidence="1" id="KW-1133">Transmembrane helix</keyword>
<proteinExistence type="predicted"/>
<dbReference type="RefSeq" id="WP_321396348.1">
    <property type="nucleotide sequence ID" value="NZ_CP139487.1"/>
</dbReference>
<name>A0AAX4HQF3_9BACT</name>
<gene>
    <name evidence="2" type="ORF">SOO65_02380</name>
</gene>
<dbReference type="Proteomes" id="UP001324634">
    <property type="component" value="Chromosome"/>
</dbReference>
<protein>
    <recommendedName>
        <fullName evidence="4">Flp family type IVb pilin</fullName>
    </recommendedName>
</protein>